<reference evidence="3 4" key="1">
    <citation type="submission" date="2021-02" db="EMBL/GenBank/DDBJ databases">
        <title>PHA producing bacteria isolated from coastal sediment in Guangdong, Shenzhen.</title>
        <authorList>
            <person name="Zheng W."/>
            <person name="Yu S."/>
            <person name="Huang Y."/>
        </authorList>
    </citation>
    <scope>NUCLEOTIDE SEQUENCE [LARGE SCALE GENOMIC DNA]</scope>
    <source>
        <strain evidence="3 4">TN21-5</strain>
    </source>
</reference>
<feature type="transmembrane region" description="Helical" evidence="2">
    <location>
        <begin position="21"/>
        <end position="39"/>
    </location>
</feature>
<dbReference type="Pfam" id="PF06693">
    <property type="entry name" value="DUF1190"/>
    <property type="match status" value="1"/>
</dbReference>
<organism evidence="3 4">
    <name type="scientific">Marinobacter daepoensis</name>
    <dbReference type="NCBI Taxonomy" id="262077"/>
    <lineage>
        <taxon>Bacteria</taxon>
        <taxon>Pseudomonadati</taxon>
        <taxon>Pseudomonadota</taxon>
        <taxon>Gammaproteobacteria</taxon>
        <taxon>Pseudomonadales</taxon>
        <taxon>Marinobacteraceae</taxon>
        <taxon>Marinobacter</taxon>
    </lineage>
</organism>
<name>A0ABS3BE86_9GAMM</name>
<dbReference type="Proteomes" id="UP000664344">
    <property type="component" value="Unassembled WGS sequence"/>
</dbReference>
<comment type="caution">
    <text evidence="3">The sequence shown here is derived from an EMBL/GenBank/DDBJ whole genome shotgun (WGS) entry which is preliminary data.</text>
</comment>
<evidence type="ECO:0000256" key="2">
    <source>
        <dbReference type="SAM" id="Phobius"/>
    </source>
</evidence>
<keyword evidence="2" id="KW-0812">Transmembrane</keyword>
<dbReference type="InterPro" id="IPR009576">
    <property type="entry name" value="Biofilm_formation_YgiB"/>
</dbReference>
<evidence type="ECO:0000313" key="4">
    <source>
        <dbReference type="Proteomes" id="UP000664344"/>
    </source>
</evidence>
<keyword evidence="4" id="KW-1185">Reference proteome</keyword>
<evidence type="ECO:0000313" key="3">
    <source>
        <dbReference type="EMBL" id="MBN7770153.1"/>
    </source>
</evidence>
<keyword evidence="2" id="KW-1133">Transmembrane helix</keyword>
<proteinExistence type="predicted"/>
<gene>
    <name evidence="3" type="ORF">JYP53_09620</name>
</gene>
<evidence type="ECO:0000256" key="1">
    <source>
        <dbReference type="SAM" id="MobiDB-lite"/>
    </source>
</evidence>
<feature type="compositionally biased region" description="Polar residues" evidence="1">
    <location>
        <begin position="233"/>
        <end position="242"/>
    </location>
</feature>
<dbReference type="RefSeq" id="WP_206557454.1">
    <property type="nucleotide sequence ID" value="NZ_JAFKDB010000015.1"/>
</dbReference>
<accession>A0ABS3BE86</accession>
<protein>
    <submittedName>
        <fullName evidence="3">DUF1190 domain-containing protein</fullName>
    </submittedName>
</protein>
<dbReference type="EMBL" id="JAFKDB010000015">
    <property type="protein sequence ID" value="MBN7770153.1"/>
    <property type="molecule type" value="Genomic_DNA"/>
</dbReference>
<keyword evidence="2" id="KW-0472">Membrane</keyword>
<feature type="region of interest" description="Disordered" evidence="1">
    <location>
        <begin position="221"/>
        <end position="242"/>
    </location>
</feature>
<sequence length="242" mass="26317">MATHTEAAEALQKRARRQKRTQAATLVLMGATPLVVLGLDPLHTEVRVFRDIQDCQNTLSTAPDYCEALNAEAERRHPSLAPTYDTRSHCEADFAHVVEPTPCLEGWCSADNLSMCETSPNGQYRPVYSGFLVDQSVLDDSRSGLTPAPDSLSNNQLQPVYGISDASLQGEDSSGYSSYSHVPLLWHYVSPGGRYLGDRTLKQPVTVNRFGLASASPKHFSGTAQRGGFGATARQTMQSARS</sequence>